<accession>A0A1F7GCY7</accession>
<comment type="caution">
    <text evidence="3">The sequence shown here is derived from an EMBL/GenBank/DDBJ whole genome shotgun (WGS) entry which is preliminary data.</text>
</comment>
<dbReference type="AlphaFoldDB" id="A0A1F7GCY7"/>
<organism evidence="3 4">
    <name type="scientific">Candidatus Roizmanbacteria bacterium RIFCSPHIGHO2_01_FULL_39_12b</name>
    <dbReference type="NCBI Taxonomy" id="1802030"/>
    <lineage>
        <taxon>Bacteria</taxon>
        <taxon>Candidatus Roizmaniibacteriota</taxon>
    </lineage>
</organism>
<keyword evidence="2" id="KW-0812">Transmembrane</keyword>
<feature type="compositionally biased region" description="Low complexity" evidence="1">
    <location>
        <begin position="207"/>
        <end position="220"/>
    </location>
</feature>
<gene>
    <name evidence="3" type="ORF">A2690_04870</name>
</gene>
<dbReference type="PROSITE" id="PS00018">
    <property type="entry name" value="EF_HAND_1"/>
    <property type="match status" value="1"/>
</dbReference>
<protein>
    <recommendedName>
        <fullName evidence="5">Dockerin domain-containing protein</fullName>
    </recommendedName>
</protein>
<feature type="region of interest" description="Disordered" evidence="1">
    <location>
        <begin position="448"/>
        <end position="479"/>
    </location>
</feature>
<dbReference type="InterPro" id="IPR036465">
    <property type="entry name" value="vWFA_dom_sf"/>
</dbReference>
<evidence type="ECO:0000256" key="2">
    <source>
        <dbReference type="SAM" id="Phobius"/>
    </source>
</evidence>
<evidence type="ECO:0000313" key="3">
    <source>
        <dbReference type="EMBL" id="OGK16723.1"/>
    </source>
</evidence>
<evidence type="ECO:0000313" key="4">
    <source>
        <dbReference type="Proteomes" id="UP000178372"/>
    </source>
</evidence>
<dbReference type="SUPFAM" id="SSF53300">
    <property type="entry name" value="vWA-like"/>
    <property type="match status" value="1"/>
</dbReference>
<reference evidence="3 4" key="1">
    <citation type="journal article" date="2016" name="Nat. Commun.">
        <title>Thousands of microbial genomes shed light on interconnected biogeochemical processes in an aquifer system.</title>
        <authorList>
            <person name="Anantharaman K."/>
            <person name="Brown C.T."/>
            <person name="Hug L.A."/>
            <person name="Sharon I."/>
            <person name="Castelle C.J."/>
            <person name="Probst A.J."/>
            <person name="Thomas B.C."/>
            <person name="Singh A."/>
            <person name="Wilkins M.J."/>
            <person name="Karaoz U."/>
            <person name="Brodie E.L."/>
            <person name="Williams K.H."/>
            <person name="Hubbard S.S."/>
            <person name="Banfield J.F."/>
        </authorList>
    </citation>
    <scope>NUCLEOTIDE SEQUENCE [LARGE SCALE GENOMIC DNA]</scope>
</reference>
<keyword evidence="2" id="KW-0472">Membrane</keyword>
<evidence type="ECO:0008006" key="5">
    <source>
        <dbReference type="Google" id="ProtNLM"/>
    </source>
</evidence>
<keyword evidence="2" id="KW-1133">Transmembrane helix</keyword>
<feature type="compositionally biased region" description="Low complexity" evidence="1">
    <location>
        <begin position="462"/>
        <end position="478"/>
    </location>
</feature>
<feature type="transmembrane region" description="Helical" evidence="2">
    <location>
        <begin position="12"/>
        <end position="32"/>
    </location>
</feature>
<dbReference type="InterPro" id="IPR018247">
    <property type="entry name" value="EF_Hand_1_Ca_BS"/>
</dbReference>
<name>A0A1F7GCY7_9BACT</name>
<proteinExistence type="predicted"/>
<feature type="region of interest" description="Disordered" evidence="1">
    <location>
        <begin position="197"/>
        <end position="222"/>
    </location>
</feature>
<dbReference type="EMBL" id="MFZF01000012">
    <property type="protein sequence ID" value="OGK16723.1"/>
    <property type="molecule type" value="Genomic_DNA"/>
</dbReference>
<dbReference type="Proteomes" id="UP000178372">
    <property type="component" value="Unassembled WGS sequence"/>
</dbReference>
<evidence type="ECO:0000256" key="1">
    <source>
        <dbReference type="SAM" id="MobiDB-lite"/>
    </source>
</evidence>
<sequence length="941" mass="100766">MNVFDRIKSSRGELTITLAIASLIIMVLGSVIGTRVSDRRVLTNQTSAAGTIACGGFGCSKNSDCAQNLGFTVLCHKASGQCRPMSAQQSCPGGGSPRIDKVRKNEGESCSTTLDCKTGLICTGFPRVCTGQNPPTPTNRAGIIPTFSAPTPTGGGGGGGGGGSCIFAPTAFVNIRSVGASGQGERLTVALDSGVTSWRTQNDKQKSSPGSPSTSFGPSGEIKASENIAGKTTCCGGYPVTTPPSTATVELVNFDTTKYKIVETCGPDGCAPAPGTGRVIGGLPIACSTYSYGWVLECNSVRNCPLTQEIDVTRFQTSVGKCEATFTQVADPTITKITIGRPGGPDLFAATSSTPKTGGNGQIPFTITFRNQSVHVNYDPGPNPNNPNDVAVNYNNSNGAFNMTYGRQGLIPGTGADPMVVTLDYYIERRQDPRDPRSPLVRHNFRQSITTRGGCESPRETPTPTTTQTPTPTTTQTPTPTPLICNSVCDPNNDRCPAGTKCLKPEGETEYRCRLESNPTNPRCEEETVCRELKVNFIIDISSSVRSYINTIQGTIPQALQTYIDTHPQTNLTFYWSFFDYKWRPGGSHVFRPNERVGQLFSIPNDHHWTNILEGLDTGLRPNAIDFLFTDGYPTVTNWQGGFKCVSRDNTICWADPCLPVDGGSCPSDVLCKLYKNAPGRPNTCPDAGGRCTSCDGATRDTVERALANKYGRQVDYVVKMAGEPAGERMLQTLVSTPDNLINVENLSGRLSNLLTQECSQQGNREGRAQATNAGYSMRIDNQSTNRTIESVSIGLCDENAQCENKTINRPILSGEKDTESALFSGINGVPLDKNSQYQMKCAVTYDDGESESCGETDIAGDDGVQYRLIVDDDGLSGQPVTYLEASDIDGNGSVNTLDYARCLKQSDADYNGEITACDIVIDDKVNAQDRSVIINNVGKN</sequence>